<dbReference type="InterPro" id="IPR011545">
    <property type="entry name" value="DEAD/DEAH_box_helicase_dom"/>
</dbReference>
<evidence type="ECO:0000256" key="2">
    <source>
        <dbReference type="ARBA" id="ARBA00022840"/>
    </source>
</evidence>
<dbReference type="PANTHER" id="PTHR47957">
    <property type="entry name" value="ATP-DEPENDENT HELICASE HRQ1"/>
    <property type="match status" value="1"/>
</dbReference>
<organism evidence="5">
    <name type="scientific">freshwater metagenome</name>
    <dbReference type="NCBI Taxonomy" id="449393"/>
    <lineage>
        <taxon>unclassified sequences</taxon>
        <taxon>metagenomes</taxon>
        <taxon>ecological metagenomes</taxon>
    </lineage>
</organism>
<sequence>MSDPATKIAAVLNSWAEDARLVHVEQVPARGARTAELDRALPEKLLEHLPHTQFWSHQAQAINLARSGESVVIATGTASGKSLCYQVPIAESVLDGATALMIFPTKALARDQLLSLTSWEVPGLTAAAYDGDCSPEERSWVRTHANVLLTNPEMVHQTILANHRRWAKFLQELKFVVVDELHTLRGVFGTHVAHILRRLRRLVRFYGGEEPTVIFSSATIGEPAQLASGICGHEVAVVQQDASPSGMRSIALWNPAEASDGERWSINAEAALLASRLISAGLRTLVFCGSRRGTEVVASALRDSLDESLAQQVRSYRAGYLAHERRQIESELLSGELLGVVATNALELGVNIGGLDAVVMCGYPGTIASFRQQLGRSGREQLASVSVLVAAENQLDQWMMRHPEELFGRVSEPAVINLDNPYVYVPHLGCAAFELPLSRRDAEYWPTQLDEGIRRLVIEDRAVISSHETPQGPEQTVRWAGRGTPAPTIGLRSASRGEFRIMTSAGQMVGTVDEARAYEALHKGAVYLHQGAAWMVSELDLASMSALVVPADGDTYTQARSSISIRLLSVDDQRPVGASTLHLGSVEVTSQVTGFQTKRVSTHEVISRDVLDLPPVHLQTRAVWYTFADHVVQAARVDPTELPGALHASEHAAIGILPLFTICDRWDVGGVSTEWLPETDSPTVVIHDAYPGGAGIAELAFGVADSHLAATLEVLQSCPCVDGCPSCVQSPKCGNGNEPLDKDSARRLLEATLA</sequence>
<dbReference type="CDD" id="cd18797">
    <property type="entry name" value="SF2_C_Hrq"/>
    <property type="match status" value="1"/>
</dbReference>
<keyword evidence="1" id="KW-0547">Nucleotide-binding</keyword>
<dbReference type="Pfam" id="PF00271">
    <property type="entry name" value="Helicase_C"/>
    <property type="match status" value="1"/>
</dbReference>
<accession>A0A6J6SIT9</accession>
<dbReference type="Pfam" id="PF22982">
    <property type="entry name" value="WHD_HRQ1"/>
    <property type="match status" value="1"/>
</dbReference>
<dbReference type="InterPro" id="IPR001650">
    <property type="entry name" value="Helicase_C-like"/>
</dbReference>
<protein>
    <submittedName>
        <fullName evidence="5">Unannotated protein</fullName>
    </submittedName>
</protein>
<dbReference type="SUPFAM" id="SSF52540">
    <property type="entry name" value="P-loop containing nucleoside triphosphate hydrolases"/>
    <property type="match status" value="1"/>
</dbReference>
<dbReference type="InterPro" id="IPR055227">
    <property type="entry name" value="HRQ1_WHD"/>
</dbReference>
<dbReference type="InterPro" id="IPR027417">
    <property type="entry name" value="P-loop_NTPase"/>
</dbReference>
<feature type="domain" description="Helicase C-terminal" evidence="4">
    <location>
        <begin position="265"/>
        <end position="422"/>
    </location>
</feature>
<dbReference type="PANTHER" id="PTHR47957:SF3">
    <property type="entry name" value="ATP-DEPENDENT HELICASE HRQ1"/>
    <property type="match status" value="1"/>
</dbReference>
<dbReference type="GO" id="GO:0005524">
    <property type="term" value="F:ATP binding"/>
    <property type="evidence" value="ECO:0007669"/>
    <property type="project" value="UniProtKB-KW"/>
</dbReference>
<dbReference type="EMBL" id="CAEZYU010000018">
    <property type="protein sequence ID" value="CAB4734811.1"/>
    <property type="molecule type" value="Genomic_DNA"/>
</dbReference>
<dbReference type="GO" id="GO:0005634">
    <property type="term" value="C:nucleus"/>
    <property type="evidence" value="ECO:0007669"/>
    <property type="project" value="TreeGrafter"/>
</dbReference>
<dbReference type="PROSITE" id="PS51194">
    <property type="entry name" value="HELICASE_CTER"/>
    <property type="match status" value="1"/>
</dbReference>
<dbReference type="AlphaFoldDB" id="A0A6J6SIT9"/>
<dbReference type="GO" id="GO:0003676">
    <property type="term" value="F:nucleic acid binding"/>
    <property type="evidence" value="ECO:0007669"/>
    <property type="project" value="InterPro"/>
</dbReference>
<evidence type="ECO:0000259" key="3">
    <source>
        <dbReference type="PROSITE" id="PS51192"/>
    </source>
</evidence>
<feature type="domain" description="Helicase ATP-binding" evidence="3">
    <location>
        <begin position="62"/>
        <end position="238"/>
    </location>
</feature>
<dbReference type="Gene3D" id="3.40.50.300">
    <property type="entry name" value="P-loop containing nucleotide triphosphate hydrolases"/>
    <property type="match status" value="2"/>
</dbReference>
<proteinExistence type="predicted"/>
<dbReference type="InterPro" id="IPR014001">
    <property type="entry name" value="Helicase_ATP-bd"/>
</dbReference>
<dbReference type="SMART" id="SM00487">
    <property type="entry name" value="DEXDc"/>
    <property type="match status" value="1"/>
</dbReference>
<dbReference type="PROSITE" id="PS51192">
    <property type="entry name" value="HELICASE_ATP_BIND_1"/>
    <property type="match status" value="1"/>
</dbReference>
<evidence type="ECO:0000256" key="1">
    <source>
        <dbReference type="ARBA" id="ARBA00022741"/>
    </source>
</evidence>
<dbReference type="GO" id="GO:0043138">
    <property type="term" value="F:3'-5' DNA helicase activity"/>
    <property type="evidence" value="ECO:0007669"/>
    <property type="project" value="TreeGrafter"/>
</dbReference>
<dbReference type="Pfam" id="PF00270">
    <property type="entry name" value="DEAD"/>
    <property type="match status" value="1"/>
</dbReference>
<dbReference type="GO" id="GO:0036297">
    <property type="term" value="P:interstrand cross-link repair"/>
    <property type="evidence" value="ECO:0007669"/>
    <property type="project" value="TreeGrafter"/>
</dbReference>
<name>A0A6J6SIT9_9ZZZZ</name>
<dbReference type="SMART" id="SM00490">
    <property type="entry name" value="HELICc"/>
    <property type="match status" value="1"/>
</dbReference>
<dbReference type="CDD" id="cd17923">
    <property type="entry name" value="DEXHc_Hrq1-like"/>
    <property type="match status" value="1"/>
</dbReference>
<dbReference type="Pfam" id="PF09369">
    <property type="entry name" value="MZB"/>
    <property type="match status" value="1"/>
</dbReference>
<keyword evidence="2" id="KW-0067">ATP-binding</keyword>
<gene>
    <name evidence="5" type="ORF">UFOPK2766_00593</name>
</gene>
<evidence type="ECO:0000313" key="5">
    <source>
        <dbReference type="EMBL" id="CAB4734811.1"/>
    </source>
</evidence>
<dbReference type="InterPro" id="IPR018973">
    <property type="entry name" value="MZB"/>
</dbReference>
<dbReference type="GO" id="GO:0006289">
    <property type="term" value="P:nucleotide-excision repair"/>
    <property type="evidence" value="ECO:0007669"/>
    <property type="project" value="TreeGrafter"/>
</dbReference>
<reference evidence="5" key="1">
    <citation type="submission" date="2020-05" db="EMBL/GenBank/DDBJ databases">
        <authorList>
            <person name="Chiriac C."/>
            <person name="Salcher M."/>
            <person name="Ghai R."/>
            <person name="Kavagutti S V."/>
        </authorList>
    </citation>
    <scope>NUCLEOTIDE SEQUENCE</scope>
</reference>
<evidence type="ECO:0000259" key="4">
    <source>
        <dbReference type="PROSITE" id="PS51194"/>
    </source>
</evidence>